<feature type="domain" description="HMG box" evidence="5">
    <location>
        <begin position="293"/>
        <end position="359"/>
    </location>
</feature>
<dbReference type="AlphaFoldDB" id="A0AAN6EUK8"/>
<dbReference type="PROSITE" id="PS50118">
    <property type="entry name" value="HMG_BOX_2"/>
    <property type="match status" value="1"/>
</dbReference>
<dbReference type="InterPro" id="IPR036910">
    <property type="entry name" value="HMG_box_dom_sf"/>
</dbReference>
<evidence type="ECO:0000256" key="2">
    <source>
        <dbReference type="ARBA" id="ARBA00023242"/>
    </source>
</evidence>
<feature type="compositionally biased region" description="Acidic residues" evidence="4">
    <location>
        <begin position="135"/>
        <end position="150"/>
    </location>
</feature>
<dbReference type="InterPro" id="IPR056513">
    <property type="entry name" value="INO80F"/>
</dbReference>
<keyword evidence="2 3" id="KW-0539">Nucleus</keyword>
<gene>
    <name evidence="6" type="ORF">HRR80_004870</name>
</gene>
<keyword evidence="3" id="KW-0238">DNA-binding</keyword>
<dbReference type="Proteomes" id="UP001161757">
    <property type="component" value="Unassembled WGS sequence"/>
</dbReference>
<dbReference type="EMBL" id="JAJGCB010000008">
    <property type="protein sequence ID" value="KAJ8991538.1"/>
    <property type="molecule type" value="Genomic_DNA"/>
</dbReference>
<dbReference type="InterPro" id="IPR009071">
    <property type="entry name" value="HMG_box_dom"/>
</dbReference>
<feature type="compositionally biased region" description="Gly residues" evidence="4">
    <location>
        <begin position="369"/>
        <end position="383"/>
    </location>
</feature>
<comment type="caution">
    <text evidence="6">The sequence shown here is derived from an EMBL/GenBank/DDBJ whole genome shotgun (WGS) entry which is preliminary data.</text>
</comment>
<evidence type="ECO:0000256" key="1">
    <source>
        <dbReference type="ARBA" id="ARBA00004123"/>
    </source>
</evidence>
<dbReference type="SMART" id="SM00398">
    <property type="entry name" value="HMG"/>
    <property type="match status" value="1"/>
</dbReference>
<accession>A0AAN6EUK8</accession>
<feature type="region of interest" description="Disordered" evidence="4">
    <location>
        <begin position="117"/>
        <end position="183"/>
    </location>
</feature>
<dbReference type="SUPFAM" id="SSF47095">
    <property type="entry name" value="HMG-box"/>
    <property type="match status" value="1"/>
</dbReference>
<organism evidence="6 7">
    <name type="scientific">Exophiala dermatitidis</name>
    <name type="common">Black yeast-like fungus</name>
    <name type="synonym">Wangiella dermatitidis</name>
    <dbReference type="NCBI Taxonomy" id="5970"/>
    <lineage>
        <taxon>Eukaryota</taxon>
        <taxon>Fungi</taxon>
        <taxon>Dikarya</taxon>
        <taxon>Ascomycota</taxon>
        <taxon>Pezizomycotina</taxon>
        <taxon>Eurotiomycetes</taxon>
        <taxon>Chaetothyriomycetidae</taxon>
        <taxon>Chaetothyriales</taxon>
        <taxon>Herpotrichiellaceae</taxon>
        <taxon>Exophiala</taxon>
    </lineage>
</organism>
<dbReference type="GO" id="GO:0003677">
    <property type="term" value="F:DNA binding"/>
    <property type="evidence" value="ECO:0007669"/>
    <property type="project" value="UniProtKB-UniRule"/>
</dbReference>
<feature type="region of interest" description="Disordered" evidence="4">
    <location>
        <begin position="220"/>
        <end position="251"/>
    </location>
</feature>
<feature type="DNA-binding region" description="HMG box" evidence="3">
    <location>
        <begin position="293"/>
        <end position="359"/>
    </location>
</feature>
<protein>
    <recommendedName>
        <fullName evidence="5">HMG box domain-containing protein</fullName>
    </recommendedName>
</protein>
<reference evidence="6" key="1">
    <citation type="submission" date="2023-01" db="EMBL/GenBank/DDBJ databases">
        <title>Exophiala dermititidis isolated from Cystic Fibrosis Patient.</title>
        <authorList>
            <person name="Kurbessoian T."/>
            <person name="Crocker A."/>
            <person name="Murante D."/>
            <person name="Hogan D.A."/>
            <person name="Stajich J.E."/>
        </authorList>
    </citation>
    <scope>NUCLEOTIDE SEQUENCE</scope>
    <source>
        <strain evidence="6">Ex8</strain>
    </source>
</reference>
<dbReference type="Pfam" id="PF00505">
    <property type="entry name" value="HMG_box"/>
    <property type="match status" value="1"/>
</dbReference>
<feature type="compositionally biased region" description="Low complexity" evidence="4">
    <location>
        <begin position="220"/>
        <end position="234"/>
    </location>
</feature>
<evidence type="ECO:0000256" key="4">
    <source>
        <dbReference type="SAM" id="MobiDB-lite"/>
    </source>
</evidence>
<feature type="compositionally biased region" description="Polar residues" evidence="4">
    <location>
        <begin position="162"/>
        <end position="174"/>
    </location>
</feature>
<evidence type="ECO:0000313" key="7">
    <source>
        <dbReference type="Proteomes" id="UP001161757"/>
    </source>
</evidence>
<evidence type="ECO:0000313" key="6">
    <source>
        <dbReference type="EMBL" id="KAJ8991538.1"/>
    </source>
</evidence>
<feature type="region of interest" description="Disordered" evidence="4">
    <location>
        <begin position="361"/>
        <end position="383"/>
    </location>
</feature>
<comment type="subcellular location">
    <subcellularLocation>
        <location evidence="1">Nucleus</location>
    </subcellularLocation>
</comment>
<evidence type="ECO:0000259" key="5">
    <source>
        <dbReference type="PROSITE" id="PS50118"/>
    </source>
</evidence>
<proteinExistence type="predicted"/>
<dbReference type="Pfam" id="PF24245">
    <property type="entry name" value="INO80F"/>
    <property type="match status" value="1"/>
</dbReference>
<sequence length="383" mass="42498">MDSSKDLQFPPTSEVPLHRNAPLAPTQELAYRKKCIDLRKRLAEIETNNDATRKRIIQETEHLQKMRLLRAVLLNQVKEIMSTPAKQLSAEQLERVRALTNGLDNTLPEYLPPMASQENRQQQAPAARAAADGEGLLDDSSDESMEDEPEPVERPERRRRTNNTYRESIMNTNPPGEPPSALYQQQSTLSNLAPVNVNAFSPAPPPAIDPAAMTSTFRISSSTPQAGTTTSTPGPQQPLAPETRFGQSSPPIAAVNQSFQGLTQPRAPSFSSSDANVANGVGRTSSLMVPQKPERPETPFNQFTSHMRPQLEADNYPEHMIDQRIRLEWENLSPENRKLWDDRYEDQMREYQAAMDNWKRATRREASGSGAGGGGGGFSAINS</sequence>
<feature type="compositionally biased region" description="Low complexity" evidence="4">
    <location>
        <begin position="120"/>
        <end position="134"/>
    </location>
</feature>
<dbReference type="Gene3D" id="1.10.30.10">
    <property type="entry name" value="High mobility group box domain"/>
    <property type="match status" value="1"/>
</dbReference>
<dbReference type="GO" id="GO:0005634">
    <property type="term" value="C:nucleus"/>
    <property type="evidence" value="ECO:0007669"/>
    <property type="project" value="UniProtKB-SubCell"/>
</dbReference>
<evidence type="ECO:0000256" key="3">
    <source>
        <dbReference type="PROSITE-ProRule" id="PRU00267"/>
    </source>
</evidence>
<name>A0AAN6EUK8_EXODE</name>